<evidence type="ECO:0000256" key="1">
    <source>
        <dbReference type="SAM" id="MobiDB-lite"/>
    </source>
</evidence>
<comment type="caution">
    <text evidence="2">The sequence shown here is derived from an EMBL/GenBank/DDBJ whole genome shotgun (WGS) entry which is preliminary data.</text>
</comment>
<gene>
    <name evidence="2" type="ORF">HMPREF9081_1903</name>
</gene>
<accession>F5RNT2</accession>
<sequence>MLQIVDHNLFQSTRPVRGATYAWSAWYDVPEFQSTRPVRGATRNGRSASPADGEFQSTRPVRGATQDRPPHRI</sequence>
<dbReference type="Proteomes" id="UP000004067">
    <property type="component" value="Unassembled WGS sequence"/>
</dbReference>
<dbReference type="HOGENOM" id="CLU_2697877_0_0_9"/>
<dbReference type="EMBL" id="AFHQ01000044">
    <property type="protein sequence ID" value="EGK58597.1"/>
    <property type="molecule type" value="Genomic_DNA"/>
</dbReference>
<evidence type="ECO:0000313" key="2">
    <source>
        <dbReference type="EMBL" id="EGK58597.1"/>
    </source>
</evidence>
<reference evidence="2 3" key="1">
    <citation type="submission" date="2011-04" db="EMBL/GenBank/DDBJ databases">
        <authorList>
            <person name="Muzny D."/>
            <person name="Qin X."/>
            <person name="Deng J."/>
            <person name="Jiang H."/>
            <person name="Liu Y."/>
            <person name="Qu J."/>
            <person name="Song X.-Z."/>
            <person name="Zhang L."/>
            <person name="Thornton R."/>
            <person name="Coyle M."/>
            <person name="Francisco L."/>
            <person name="Jackson L."/>
            <person name="Javaid M."/>
            <person name="Korchina V."/>
            <person name="Kovar C."/>
            <person name="Mata R."/>
            <person name="Mathew T."/>
            <person name="Ngo R."/>
            <person name="Nguyen L."/>
            <person name="Nguyen N."/>
            <person name="Okwuonu G."/>
            <person name="Ongeri F."/>
            <person name="Pham C."/>
            <person name="Simmons D."/>
            <person name="Wilczek-Boney K."/>
            <person name="Hale W."/>
            <person name="Jakkamsetti A."/>
            <person name="Pham P."/>
            <person name="Ruth R."/>
            <person name="San Lucas F."/>
            <person name="Warren J."/>
            <person name="Zhang J."/>
            <person name="Zhao Z."/>
            <person name="Zhou C."/>
            <person name="Zhu D."/>
            <person name="Lee S."/>
            <person name="Bess C."/>
            <person name="Blankenburg K."/>
            <person name="Forbes L."/>
            <person name="Fu Q."/>
            <person name="Gubbala S."/>
            <person name="Hirani K."/>
            <person name="Jayaseelan J.C."/>
            <person name="Lara F."/>
            <person name="Munidasa M."/>
            <person name="Palculict T."/>
            <person name="Patil S."/>
            <person name="Pu L.-L."/>
            <person name="Saada N."/>
            <person name="Tang L."/>
            <person name="Weissenberger G."/>
            <person name="Zhu Y."/>
            <person name="Hemphill L."/>
            <person name="Shang Y."/>
            <person name="Youmans B."/>
            <person name="Ayvaz T."/>
            <person name="Ross M."/>
            <person name="Santibanez J."/>
            <person name="Aqrawi P."/>
            <person name="Gross S."/>
            <person name="Joshi V."/>
            <person name="Fowler G."/>
            <person name="Nazareth L."/>
            <person name="Reid J."/>
            <person name="Worley K."/>
            <person name="Petrosino J."/>
            <person name="Highlander S."/>
            <person name="Gibbs R."/>
        </authorList>
    </citation>
    <scope>NUCLEOTIDE SEQUENCE [LARGE SCALE GENOMIC DNA]</scope>
    <source>
        <strain evidence="2 3">DSM 2778</strain>
    </source>
</reference>
<name>F5RNT2_9FIRM</name>
<dbReference type="AlphaFoldDB" id="F5RNT2"/>
<protein>
    <submittedName>
        <fullName evidence="2">Uncharacterized protein</fullName>
    </submittedName>
</protein>
<keyword evidence="3" id="KW-1185">Reference proteome</keyword>
<organism evidence="2 3">
    <name type="scientific">Centipeda periodontii DSM 2778</name>
    <dbReference type="NCBI Taxonomy" id="888060"/>
    <lineage>
        <taxon>Bacteria</taxon>
        <taxon>Bacillati</taxon>
        <taxon>Bacillota</taxon>
        <taxon>Negativicutes</taxon>
        <taxon>Selenomonadales</taxon>
        <taxon>Selenomonadaceae</taxon>
        <taxon>Centipeda</taxon>
    </lineage>
</organism>
<evidence type="ECO:0000313" key="3">
    <source>
        <dbReference type="Proteomes" id="UP000004067"/>
    </source>
</evidence>
<proteinExistence type="predicted"/>
<feature type="region of interest" description="Disordered" evidence="1">
    <location>
        <begin position="34"/>
        <end position="73"/>
    </location>
</feature>